<comment type="caution">
    <text evidence="3">The sequence shown here is derived from an EMBL/GenBank/DDBJ whole genome shotgun (WGS) entry which is preliminary data.</text>
</comment>
<accession>A0A414AY28</accession>
<keyword evidence="3" id="KW-0808">Transferase</keyword>
<dbReference type="InterPro" id="IPR050640">
    <property type="entry name" value="Bact_2-comp_sensor_kinase"/>
</dbReference>
<organism evidence="3 4">
    <name type="scientific">Enterocloster bolteae</name>
    <dbReference type="NCBI Taxonomy" id="208479"/>
    <lineage>
        <taxon>Bacteria</taxon>
        <taxon>Bacillati</taxon>
        <taxon>Bacillota</taxon>
        <taxon>Clostridia</taxon>
        <taxon>Lachnospirales</taxon>
        <taxon>Lachnospiraceae</taxon>
        <taxon>Enterocloster</taxon>
    </lineage>
</organism>
<dbReference type="EMBL" id="QSHZ01000006">
    <property type="protein sequence ID" value="RHC56985.1"/>
    <property type="molecule type" value="Genomic_DNA"/>
</dbReference>
<dbReference type="GO" id="GO:0016020">
    <property type="term" value="C:membrane"/>
    <property type="evidence" value="ECO:0007669"/>
    <property type="project" value="InterPro"/>
</dbReference>
<reference evidence="3 4" key="1">
    <citation type="submission" date="2018-08" db="EMBL/GenBank/DDBJ databases">
        <title>A genome reference for cultivated species of the human gut microbiota.</title>
        <authorList>
            <person name="Zou Y."/>
            <person name="Xue W."/>
            <person name="Luo G."/>
        </authorList>
    </citation>
    <scope>NUCLEOTIDE SEQUENCE [LARGE SCALE GENOMIC DNA]</scope>
    <source>
        <strain evidence="3 4">AM35-14</strain>
    </source>
</reference>
<dbReference type="Gene3D" id="3.30.565.10">
    <property type="entry name" value="Histidine kinase-like ATPase, C-terminal domain"/>
    <property type="match status" value="1"/>
</dbReference>
<feature type="transmembrane region" description="Helical" evidence="1">
    <location>
        <begin position="18"/>
        <end position="40"/>
    </location>
</feature>
<dbReference type="Pfam" id="PF06580">
    <property type="entry name" value="His_kinase"/>
    <property type="match status" value="1"/>
</dbReference>
<gene>
    <name evidence="3" type="ORF">DW839_07180</name>
</gene>
<dbReference type="InterPro" id="IPR010559">
    <property type="entry name" value="Sig_transdc_His_kin_internal"/>
</dbReference>
<dbReference type="RefSeq" id="WP_119204741.1">
    <property type="nucleotide sequence ID" value="NZ_CATYQV010000068.1"/>
</dbReference>
<dbReference type="GO" id="GO:0000155">
    <property type="term" value="F:phosphorelay sensor kinase activity"/>
    <property type="evidence" value="ECO:0007669"/>
    <property type="project" value="InterPro"/>
</dbReference>
<keyword evidence="1" id="KW-1133">Transmembrane helix</keyword>
<sequence length="580" mass="66484">MYKKLHNWLIDTSLKTKLLLFNCLITLFIGISSFLAVNIFMKYNEELLYNTTASVLTFFSSEIGNSFDSMTTSSSVLIADNTIQGSLYDLKYSPSSLKTAVSYRSLYNSILSYSYTIPHVESICLYTPTSTIWSNNHQSSLSVSQLEYIKEYTDEQKGSPCFLVLDKYNNQLVLARQIRRIAGTNLEPLGTLVIFINTESLIKASTTHNTFDDCSYILSADAKTVYRSDAPTPENTFDILNDSYKVIPFKGHYYFVLKSMIPGYGWEFECWMNYDKTHGSILMGHMLFLLALACCIILSLLASGVLSQNISKHIFALVKKMKTFDSESDVIPQTNYDYSTRKDEIGIVHRNFDAMAREQQRLIRDNYQAEMLMKNAQLKALEQQINPHFLYNTLESINWLAKSKHETEISKIVESLGNLLHATLDSRSRMIPLEHELELIHNYITIQEFRFGDRLKFHLSIEQELSHIPIPKLSIQPLVENAIKYALEEIADECNIYITILHTEQLIYIYVKNDGSQFELGLLEKLRANPKNSRGFGIGLINIDTRIKLTYGENYGLDVYNENNKAVARISIPFIQDEMN</sequence>
<evidence type="ECO:0000256" key="1">
    <source>
        <dbReference type="SAM" id="Phobius"/>
    </source>
</evidence>
<name>A0A414AY28_9FIRM</name>
<feature type="domain" description="Signal transduction histidine kinase internal region" evidence="2">
    <location>
        <begin position="376"/>
        <end position="455"/>
    </location>
</feature>
<evidence type="ECO:0000313" key="3">
    <source>
        <dbReference type="EMBL" id="RHC56985.1"/>
    </source>
</evidence>
<dbReference type="SUPFAM" id="SSF55874">
    <property type="entry name" value="ATPase domain of HSP90 chaperone/DNA topoisomerase II/histidine kinase"/>
    <property type="match status" value="1"/>
</dbReference>
<dbReference type="PANTHER" id="PTHR34220:SF7">
    <property type="entry name" value="SENSOR HISTIDINE KINASE YPDA"/>
    <property type="match status" value="1"/>
</dbReference>
<dbReference type="InterPro" id="IPR036890">
    <property type="entry name" value="HATPase_C_sf"/>
</dbReference>
<feature type="transmembrane region" description="Helical" evidence="1">
    <location>
        <begin position="286"/>
        <end position="306"/>
    </location>
</feature>
<keyword evidence="1" id="KW-0812">Transmembrane</keyword>
<evidence type="ECO:0000313" key="4">
    <source>
        <dbReference type="Proteomes" id="UP000283975"/>
    </source>
</evidence>
<dbReference type="AlphaFoldDB" id="A0A414AY28"/>
<dbReference type="Proteomes" id="UP000283975">
    <property type="component" value="Unassembled WGS sequence"/>
</dbReference>
<protein>
    <submittedName>
        <fullName evidence="3">Sensor histidine kinase</fullName>
    </submittedName>
</protein>
<proteinExistence type="predicted"/>
<dbReference type="PANTHER" id="PTHR34220">
    <property type="entry name" value="SENSOR HISTIDINE KINASE YPDA"/>
    <property type="match status" value="1"/>
</dbReference>
<keyword evidence="1" id="KW-0472">Membrane</keyword>
<evidence type="ECO:0000259" key="2">
    <source>
        <dbReference type="Pfam" id="PF06580"/>
    </source>
</evidence>
<keyword evidence="3" id="KW-0418">Kinase</keyword>
<dbReference type="Gene3D" id="6.10.340.10">
    <property type="match status" value="1"/>
</dbReference>